<dbReference type="Pfam" id="PF00743">
    <property type="entry name" value="FMO-like"/>
    <property type="match status" value="1"/>
</dbReference>
<evidence type="ECO:0000313" key="8">
    <source>
        <dbReference type="EMBL" id="TDU31266.1"/>
    </source>
</evidence>
<evidence type="ECO:0000256" key="1">
    <source>
        <dbReference type="ARBA" id="ARBA00001974"/>
    </source>
</evidence>
<dbReference type="FunFam" id="3.50.50.60:FF:000228">
    <property type="entry name" value="FAD-containing monooxygenase EthA"/>
    <property type="match status" value="1"/>
</dbReference>
<evidence type="ECO:0000256" key="3">
    <source>
        <dbReference type="ARBA" id="ARBA00022630"/>
    </source>
</evidence>
<dbReference type="InterPro" id="IPR036188">
    <property type="entry name" value="FAD/NAD-bd_sf"/>
</dbReference>
<dbReference type="PANTHER" id="PTHR43872">
    <property type="entry name" value="MONOOXYGENASE, PUTATIVE (AFU_ORTHOLOGUE AFUA_8G02570)-RELATED"/>
    <property type="match status" value="1"/>
</dbReference>
<dbReference type="InterPro" id="IPR020946">
    <property type="entry name" value="Flavin_mOase-like"/>
</dbReference>
<gene>
    <name evidence="8" type="ORF">DFR24_0630</name>
</gene>
<proteinExistence type="inferred from homology"/>
<evidence type="ECO:0000256" key="6">
    <source>
        <dbReference type="ARBA" id="ARBA00023002"/>
    </source>
</evidence>
<dbReference type="EMBL" id="SOBT01000008">
    <property type="protein sequence ID" value="TDU31266.1"/>
    <property type="molecule type" value="Genomic_DNA"/>
</dbReference>
<dbReference type="Proteomes" id="UP000295341">
    <property type="component" value="Unassembled WGS sequence"/>
</dbReference>
<evidence type="ECO:0000313" key="9">
    <source>
        <dbReference type="Proteomes" id="UP000295341"/>
    </source>
</evidence>
<keyword evidence="4" id="KW-0274">FAD</keyword>
<dbReference type="SUPFAM" id="SSF51905">
    <property type="entry name" value="FAD/NAD(P)-binding domain"/>
    <property type="match status" value="1"/>
</dbReference>
<comment type="cofactor">
    <cofactor evidence="1">
        <name>FAD</name>
        <dbReference type="ChEBI" id="CHEBI:57692"/>
    </cofactor>
</comment>
<keyword evidence="3" id="KW-0285">Flavoprotein</keyword>
<reference evidence="8 9" key="1">
    <citation type="submission" date="2019-03" db="EMBL/GenBank/DDBJ databases">
        <title>Genomic Encyclopedia of Type Strains, Phase IV (KMG-IV): sequencing the most valuable type-strain genomes for metagenomic binning, comparative biology and taxonomic classification.</title>
        <authorList>
            <person name="Goeker M."/>
        </authorList>
    </citation>
    <scope>NUCLEOTIDE SEQUENCE [LARGE SCALE GENOMIC DNA]</scope>
    <source>
        <strain evidence="8 9">DSM 26377</strain>
    </source>
</reference>
<organism evidence="8 9">
    <name type="scientific">Panacagrimonas perspica</name>
    <dbReference type="NCBI Taxonomy" id="381431"/>
    <lineage>
        <taxon>Bacteria</taxon>
        <taxon>Pseudomonadati</taxon>
        <taxon>Pseudomonadota</taxon>
        <taxon>Gammaproteobacteria</taxon>
        <taxon>Nevskiales</taxon>
        <taxon>Nevskiaceae</taxon>
        <taxon>Panacagrimonas</taxon>
    </lineage>
</organism>
<keyword evidence="5" id="KW-0521">NADP</keyword>
<dbReference type="GO" id="GO:0050660">
    <property type="term" value="F:flavin adenine dinucleotide binding"/>
    <property type="evidence" value="ECO:0007669"/>
    <property type="project" value="InterPro"/>
</dbReference>
<accession>A0A4S3K4D1</accession>
<evidence type="ECO:0000256" key="5">
    <source>
        <dbReference type="ARBA" id="ARBA00022857"/>
    </source>
</evidence>
<dbReference type="OrthoDB" id="312624at2"/>
<evidence type="ECO:0000256" key="2">
    <source>
        <dbReference type="ARBA" id="ARBA00010139"/>
    </source>
</evidence>
<dbReference type="PANTHER" id="PTHR43872:SF1">
    <property type="entry name" value="MONOOXYGENASE, PUTATIVE (AFU_ORTHOLOGUE AFUA_8G02570)-RELATED"/>
    <property type="match status" value="1"/>
</dbReference>
<evidence type="ECO:0000256" key="4">
    <source>
        <dbReference type="ARBA" id="ARBA00022827"/>
    </source>
</evidence>
<keyword evidence="6" id="KW-0560">Oxidoreductase</keyword>
<keyword evidence="9" id="KW-1185">Reference proteome</keyword>
<dbReference type="InterPro" id="IPR051820">
    <property type="entry name" value="FAD-binding_MO"/>
</dbReference>
<evidence type="ECO:0000256" key="7">
    <source>
        <dbReference type="ARBA" id="ARBA00023033"/>
    </source>
</evidence>
<keyword evidence="7" id="KW-0503">Monooxygenase</keyword>
<dbReference type="AlphaFoldDB" id="A0A4S3K4D1"/>
<protein>
    <submittedName>
        <fullName evidence="8">Cation diffusion facilitator CzcD-associated flavoprotein CzcO</fullName>
    </submittedName>
</protein>
<dbReference type="GO" id="GO:0050661">
    <property type="term" value="F:NADP binding"/>
    <property type="evidence" value="ECO:0007669"/>
    <property type="project" value="InterPro"/>
</dbReference>
<name>A0A4S3K4D1_9GAMM</name>
<dbReference type="RefSeq" id="WP_133879869.1">
    <property type="nucleotide sequence ID" value="NZ_MWIN01000014.1"/>
</dbReference>
<dbReference type="Pfam" id="PF13450">
    <property type="entry name" value="NAD_binding_8"/>
    <property type="match status" value="1"/>
</dbReference>
<comment type="caution">
    <text evidence="8">The sequence shown here is derived from an EMBL/GenBank/DDBJ whole genome shotgun (WGS) entry which is preliminary data.</text>
</comment>
<sequence length="496" mass="55673">MDLPHYDVLIIGAGLSGVGMACQLSRECPDKRITILERRESLGGTWDLFRYPGIRSDSDMFTFGFGFRPWRSLKVLADGPSIRQYIGDTAREFGVEKKIQYGLKVQRADWSSARRRWTITALHEASGQVREVTARFVVMGTGYYNYDGGYLPEFPGVEQFKGTRIHPQFWPENLDYAGKRVVVIGSGATAVTLVPSMADKAAHVTMLQRSPSYVFSLPNYDKITEVLQKFLPEKWTHRLTRLRNIKFYRWSYKAAQRWPKAMRKLLQGGVAKQLGPDFDMKHFTPSYNPWDERLCAVPDGDLFKVLRAGKASVVTDHIDTFTPDGIRLVSGQELKADIIITATGLQLQTFGGMEVRVDGVVQRVEDKKMYKAVLLEDLPNMAAIVGYTNLSWTMKADLASAYVCRLIKHLDQKGLEVATPIDRENLTLDESIFGSLRSGYVQRGKQKIMRQGAKAPWAVTHNLELDRPMLLDEPIDDGVLQFGADAAKAAPLAAAA</sequence>
<comment type="similarity">
    <text evidence="2">Belongs to the FAD-binding monooxygenase family.</text>
</comment>
<dbReference type="GO" id="GO:0004499">
    <property type="term" value="F:N,N-dimethylaniline monooxygenase activity"/>
    <property type="evidence" value="ECO:0007669"/>
    <property type="project" value="InterPro"/>
</dbReference>
<dbReference type="Gene3D" id="3.50.50.60">
    <property type="entry name" value="FAD/NAD(P)-binding domain"/>
    <property type="match status" value="3"/>
</dbReference>